<dbReference type="Proteomes" id="UP000814243">
    <property type="component" value="Unassembled WGS sequence"/>
</dbReference>
<dbReference type="EMBL" id="JACEFF010000914">
    <property type="protein sequence ID" value="KAH9628393.1"/>
    <property type="molecule type" value="Genomic_DNA"/>
</dbReference>
<evidence type="ECO:0000256" key="1">
    <source>
        <dbReference type="SAM" id="SignalP"/>
    </source>
</evidence>
<protein>
    <submittedName>
        <fullName evidence="2">Uncharacterized protein</fullName>
    </submittedName>
</protein>
<dbReference type="Pfam" id="PF00400">
    <property type="entry name" value="WD40"/>
    <property type="match status" value="1"/>
</dbReference>
<organism evidence="2 3">
    <name type="scientific">Spodoptera exigua</name>
    <name type="common">Beet armyworm</name>
    <name type="synonym">Noctua fulgens</name>
    <dbReference type="NCBI Taxonomy" id="7107"/>
    <lineage>
        <taxon>Eukaryota</taxon>
        <taxon>Metazoa</taxon>
        <taxon>Ecdysozoa</taxon>
        <taxon>Arthropoda</taxon>
        <taxon>Hexapoda</taxon>
        <taxon>Insecta</taxon>
        <taxon>Pterygota</taxon>
        <taxon>Neoptera</taxon>
        <taxon>Endopterygota</taxon>
        <taxon>Lepidoptera</taxon>
        <taxon>Glossata</taxon>
        <taxon>Ditrysia</taxon>
        <taxon>Noctuoidea</taxon>
        <taxon>Noctuidae</taxon>
        <taxon>Amphipyrinae</taxon>
        <taxon>Spodoptera</taxon>
    </lineage>
</organism>
<dbReference type="Gene3D" id="2.130.10.10">
    <property type="entry name" value="YVTN repeat-like/Quinoprotein amine dehydrogenase"/>
    <property type="match status" value="1"/>
</dbReference>
<accession>A0A922M1Q3</accession>
<keyword evidence="1" id="KW-0732">Signal</keyword>
<proteinExistence type="predicted"/>
<dbReference type="InterPro" id="IPR015943">
    <property type="entry name" value="WD40/YVTN_repeat-like_dom_sf"/>
</dbReference>
<evidence type="ECO:0000313" key="2">
    <source>
        <dbReference type="EMBL" id="KAH9628393.1"/>
    </source>
</evidence>
<dbReference type="AlphaFoldDB" id="A0A922M1Q3"/>
<sequence>MMECVCKLWTGHAAAVMCLAVGRAPHGDLVATGSKDHYVRTLDMLPQDTGWVTGVCVVGAGPGALVASCGRDGALRTWSPALRPAAPAAALPDLPHALRAHPSQHTPALYTAGKVSCLVYSVSNNDVKVG</sequence>
<comment type="caution">
    <text evidence="2">The sequence shown here is derived from an EMBL/GenBank/DDBJ whole genome shotgun (WGS) entry which is preliminary data.</text>
</comment>
<feature type="chain" id="PRO_5037449084" evidence="1">
    <location>
        <begin position="16"/>
        <end position="130"/>
    </location>
</feature>
<name>A0A922M1Q3_SPOEX</name>
<dbReference type="InterPro" id="IPR036322">
    <property type="entry name" value="WD40_repeat_dom_sf"/>
</dbReference>
<reference evidence="2" key="1">
    <citation type="journal article" date="2021" name="G3 (Bethesda)">
        <title>Genome and transcriptome analysis of the beet armyworm Spodoptera exigua reveals targets for pest control. .</title>
        <authorList>
            <person name="Simon S."/>
            <person name="Breeschoten T."/>
            <person name="Jansen H.J."/>
            <person name="Dirks R.P."/>
            <person name="Schranz M.E."/>
            <person name="Ros V.I.D."/>
        </authorList>
    </citation>
    <scope>NUCLEOTIDE SEQUENCE</scope>
    <source>
        <strain evidence="2">TB_SE_WUR_2020</strain>
    </source>
</reference>
<dbReference type="InterPro" id="IPR001680">
    <property type="entry name" value="WD40_rpt"/>
</dbReference>
<evidence type="ECO:0000313" key="3">
    <source>
        <dbReference type="Proteomes" id="UP000814243"/>
    </source>
</evidence>
<dbReference type="SUPFAM" id="SSF50978">
    <property type="entry name" value="WD40 repeat-like"/>
    <property type="match status" value="1"/>
</dbReference>
<gene>
    <name evidence="2" type="ORF">HF086_015923</name>
</gene>
<feature type="signal peptide" evidence="1">
    <location>
        <begin position="1"/>
        <end position="15"/>
    </location>
</feature>